<keyword evidence="9" id="KW-1185">Reference proteome</keyword>
<comment type="caution">
    <text evidence="7">The sequence shown here is derived from an EMBL/GenBank/DDBJ whole genome shotgun (WGS) entry which is preliminary data.</text>
</comment>
<evidence type="ECO:0000256" key="5">
    <source>
        <dbReference type="SAM" id="MobiDB-lite"/>
    </source>
</evidence>
<sequence length="286" mass="31534">MENVSSAMATGRYRRWASWSGGGDSSDPTTWFAWAHRGHRLWAAMPDAFWVYMYKVHRCPQLGTHDWTRCPYAHTGERARRRDPRRFSYLAEPCPAFRESQMQEQLAGRGAAPACVHGGLRCRYAHGVFELWLHPARFRTVLCDAGASCPRPVCFFAHSGAELRRENDNVPLAGMPPPPPHVPRHRSPASTSSPVSFPRQVDLAMLAMPGKVRLMHRGAAATSASSSSSSTATVAVATVAALPSATSPDDDEEPAGKNHNRRGSEEGSVAGDDYPHFDLIRDMVNW</sequence>
<keyword evidence="1" id="KW-0479">Metal-binding</keyword>
<dbReference type="InterPro" id="IPR057444">
    <property type="entry name" value="Znf-CCCH_AtC3H23-like"/>
</dbReference>
<feature type="domain" description="AtC3H23-like CCCH zinc finger" evidence="6">
    <location>
        <begin position="48"/>
        <end position="81"/>
    </location>
</feature>
<evidence type="ECO:0000313" key="9">
    <source>
        <dbReference type="Proteomes" id="UP000636709"/>
    </source>
</evidence>
<reference evidence="7" key="1">
    <citation type="submission" date="2020-07" db="EMBL/GenBank/DDBJ databases">
        <title>Genome sequence and genetic diversity analysis of an under-domesticated orphan crop, white fonio (Digitaria exilis).</title>
        <authorList>
            <person name="Bennetzen J.L."/>
            <person name="Chen S."/>
            <person name="Ma X."/>
            <person name="Wang X."/>
            <person name="Yssel A.E.J."/>
            <person name="Chaluvadi S.R."/>
            <person name="Johnson M."/>
            <person name="Gangashetty P."/>
            <person name="Hamidou F."/>
            <person name="Sanogo M.D."/>
            <person name="Zwaenepoel A."/>
            <person name="Wallace J."/>
            <person name="Van De Peer Y."/>
            <person name="Van Deynze A."/>
        </authorList>
    </citation>
    <scope>NUCLEOTIDE SEQUENCE</scope>
    <source>
        <tissue evidence="7">Leaves</tissue>
    </source>
</reference>
<evidence type="ECO:0000259" key="6">
    <source>
        <dbReference type="Pfam" id="PF25512"/>
    </source>
</evidence>
<proteinExistence type="predicted"/>
<dbReference type="Pfam" id="PF25512">
    <property type="entry name" value="zf-CCCH_AtC3H23"/>
    <property type="match status" value="1"/>
</dbReference>
<dbReference type="EMBL" id="JACEFO010000334">
    <property type="protein sequence ID" value="KAF8775102.1"/>
    <property type="molecule type" value="Genomic_DNA"/>
</dbReference>
<dbReference type="PANTHER" id="PTHR14493">
    <property type="entry name" value="UNKEMPT FAMILY MEMBER"/>
    <property type="match status" value="1"/>
</dbReference>
<dbReference type="AlphaFoldDB" id="A0A835AZK9"/>
<organism evidence="7 9">
    <name type="scientific">Digitaria exilis</name>
    <dbReference type="NCBI Taxonomy" id="1010633"/>
    <lineage>
        <taxon>Eukaryota</taxon>
        <taxon>Viridiplantae</taxon>
        <taxon>Streptophyta</taxon>
        <taxon>Embryophyta</taxon>
        <taxon>Tracheophyta</taxon>
        <taxon>Spermatophyta</taxon>
        <taxon>Magnoliopsida</taxon>
        <taxon>Liliopsida</taxon>
        <taxon>Poales</taxon>
        <taxon>Poaceae</taxon>
        <taxon>PACMAD clade</taxon>
        <taxon>Panicoideae</taxon>
        <taxon>Panicodae</taxon>
        <taxon>Paniceae</taxon>
        <taxon>Anthephorinae</taxon>
        <taxon>Digitaria</taxon>
    </lineage>
</organism>
<accession>A0A835AZK9</accession>
<keyword evidence="4" id="KW-0238">DNA-binding</keyword>
<name>A0A835AZK9_9POAL</name>
<keyword evidence="2" id="KW-0863">Zinc-finger</keyword>
<evidence type="ECO:0000313" key="8">
    <source>
        <dbReference type="EMBL" id="KAF8775102.1"/>
    </source>
</evidence>
<dbReference type="InterPro" id="IPR045234">
    <property type="entry name" value="Unkempt-like"/>
</dbReference>
<feature type="region of interest" description="Disordered" evidence="5">
    <location>
        <begin position="168"/>
        <end position="196"/>
    </location>
</feature>
<evidence type="ECO:0000256" key="1">
    <source>
        <dbReference type="ARBA" id="ARBA00022723"/>
    </source>
</evidence>
<dbReference type="Proteomes" id="UP000636709">
    <property type="component" value="Unassembled WGS sequence"/>
</dbReference>
<evidence type="ECO:0000256" key="2">
    <source>
        <dbReference type="ARBA" id="ARBA00022771"/>
    </source>
</evidence>
<gene>
    <name evidence="8" type="ORF">HU200_004969</name>
    <name evidence="7" type="ORF">HU200_045717</name>
</gene>
<feature type="region of interest" description="Disordered" evidence="5">
    <location>
        <begin position="243"/>
        <end position="275"/>
    </location>
</feature>
<keyword evidence="3" id="KW-0862">Zinc</keyword>
<dbReference type="EMBL" id="JACEFO010002121">
    <property type="protein sequence ID" value="KAF8680681.1"/>
    <property type="molecule type" value="Genomic_DNA"/>
</dbReference>
<protein>
    <recommendedName>
        <fullName evidence="6">AtC3H23-like CCCH zinc finger domain-containing protein</fullName>
    </recommendedName>
</protein>
<evidence type="ECO:0000256" key="3">
    <source>
        <dbReference type="ARBA" id="ARBA00022833"/>
    </source>
</evidence>
<evidence type="ECO:0000256" key="4">
    <source>
        <dbReference type="ARBA" id="ARBA00023125"/>
    </source>
</evidence>
<evidence type="ECO:0000313" key="7">
    <source>
        <dbReference type="EMBL" id="KAF8680681.1"/>
    </source>
</evidence>
<dbReference type="GO" id="GO:0008270">
    <property type="term" value="F:zinc ion binding"/>
    <property type="evidence" value="ECO:0007669"/>
    <property type="project" value="UniProtKB-KW"/>
</dbReference>
<dbReference type="PANTHER" id="PTHR14493:SF146">
    <property type="entry name" value="OS07G0668600 PROTEIN"/>
    <property type="match status" value="1"/>
</dbReference>
<dbReference type="GO" id="GO:0003677">
    <property type="term" value="F:DNA binding"/>
    <property type="evidence" value="ECO:0007669"/>
    <property type="project" value="UniProtKB-KW"/>
</dbReference>
<dbReference type="OrthoDB" id="410307at2759"/>